<dbReference type="InterPro" id="IPR005119">
    <property type="entry name" value="LysR_subst-bd"/>
</dbReference>
<dbReference type="InterPro" id="IPR036390">
    <property type="entry name" value="WH_DNA-bd_sf"/>
</dbReference>
<dbReference type="PANTHER" id="PTHR30537:SF72">
    <property type="entry name" value="LYSR FAMILY TRANSCRIPTIONAL REGULATOR"/>
    <property type="match status" value="1"/>
</dbReference>
<evidence type="ECO:0000313" key="8">
    <source>
        <dbReference type="Proteomes" id="UP001371218"/>
    </source>
</evidence>
<evidence type="ECO:0000256" key="5">
    <source>
        <dbReference type="SAM" id="MobiDB-lite"/>
    </source>
</evidence>
<proteinExistence type="inferred from homology"/>
<sequence length="333" mass="36718">MDKYAALQAFARVVECGSFTKAVASLGATNAAVTRSVQDLEAHLRTKLIHRTTRRLSVTPDGQRLYEHAADWLNDWHALEASVVDAQAVPQGRLRVEVGAAVARQFLIPALPLFQARYPEIEINLGVGDVVVDVIAQKVDCVIRGGEVEDESLVARRLGVMNYITCASPEYLRAHGTPTHPSDLEDPRHRVLTLFMPSSRKPRPMTFERAGERLTVDCRSTLSLNESNAYVAAGLAGLGVMSVGSLLVKDALLDGRLVRLMPDWACDHKPIYLAYASRRHMSKRLRVFIDWVVQLFEQEPLLRPGAQVPEPARTAAAPRRSPTSSTSALRRAA</sequence>
<dbReference type="Proteomes" id="UP001371218">
    <property type="component" value="Unassembled WGS sequence"/>
</dbReference>
<comment type="caution">
    <text evidence="7">The sequence shown here is derived from an EMBL/GenBank/DDBJ whole genome shotgun (WGS) entry which is preliminary data.</text>
</comment>
<dbReference type="Gene3D" id="3.40.190.290">
    <property type="match status" value="1"/>
</dbReference>
<dbReference type="PANTHER" id="PTHR30537">
    <property type="entry name" value="HTH-TYPE TRANSCRIPTIONAL REGULATOR"/>
    <property type="match status" value="1"/>
</dbReference>
<accession>A0ABU9BX74</accession>
<feature type="domain" description="HTH lysR-type" evidence="6">
    <location>
        <begin position="1"/>
        <end position="59"/>
    </location>
</feature>
<dbReference type="InterPro" id="IPR036388">
    <property type="entry name" value="WH-like_DNA-bd_sf"/>
</dbReference>
<evidence type="ECO:0000256" key="2">
    <source>
        <dbReference type="ARBA" id="ARBA00023015"/>
    </source>
</evidence>
<dbReference type="PROSITE" id="PS50931">
    <property type="entry name" value="HTH_LYSR"/>
    <property type="match status" value="1"/>
</dbReference>
<evidence type="ECO:0000259" key="6">
    <source>
        <dbReference type="PROSITE" id="PS50931"/>
    </source>
</evidence>
<feature type="compositionally biased region" description="Low complexity" evidence="5">
    <location>
        <begin position="311"/>
        <end position="333"/>
    </location>
</feature>
<dbReference type="InterPro" id="IPR000847">
    <property type="entry name" value="LysR_HTH_N"/>
</dbReference>
<protein>
    <submittedName>
        <fullName evidence="7">LysR family transcriptional regulator</fullName>
    </submittedName>
</protein>
<keyword evidence="2" id="KW-0805">Transcription regulation</keyword>
<dbReference type="EMBL" id="JBBUTG010000031">
    <property type="protein sequence ID" value="MEK8034584.1"/>
    <property type="molecule type" value="Genomic_DNA"/>
</dbReference>
<keyword evidence="3" id="KW-0238">DNA-binding</keyword>
<dbReference type="SUPFAM" id="SSF53850">
    <property type="entry name" value="Periplasmic binding protein-like II"/>
    <property type="match status" value="1"/>
</dbReference>
<evidence type="ECO:0000256" key="1">
    <source>
        <dbReference type="ARBA" id="ARBA00009437"/>
    </source>
</evidence>
<dbReference type="SUPFAM" id="SSF46785">
    <property type="entry name" value="Winged helix' DNA-binding domain"/>
    <property type="match status" value="1"/>
</dbReference>
<organism evidence="7 8">
    <name type="scientific">Ideonella lacteola</name>
    <dbReference type="NCBI Taxonomy" id="2984193"/>
    <lineage>
        <taxon>Bacteria</taxon>
        <taxon>Pseudomonadati</taxon>
        <taxon>Pseudomonadota</taxon>
        <taxon>Betaproteobacteria</taxon>
        <taxon>Burkholderiales</taxon>
        <taxon>Sphaerotilaceae</taxon>
        <taxon>Ideonella</taxon>
    </lineage>
</organism>
<evidence type="ECO:0000256" key="3">
    <source>
        <dbReference type="ARBA" id="ARBA00023125"/>
    </source>
</evidence>
<feature type="region of interest" description="Disordered" evidence="5">
    <location>
        <begin position="306"/>
        <end position="333"/>
    </location>
</feature>
<dbReference type="Pfam" id="PF00126">
    <property type="entry name" value="HTH_1"/>
    <property type="match status" value="1"/>
</dbReference>
<dbReference type="CDD" id="cd08472">
    <property type="entry name" value="PBP2_CrgA_like_3"/>
    <property type="match status" value="1"/>
</dbReference>
<comment type="similarity">
    <text evidence="1">Belongs to the LysR transcriptional regulatory family.</text>
</comment>
<evidence type="ECO:0000313" key="7">
    <source>
        <dbReference type="EMBL" id="MEK8034584.1"/>
    </source>
</evidence>
<keyword evidence="4" id="KW-0804">Transcription</keyword>
<name>A0ABU9BX74_9BURK</name>
<dbReference type="Gene3D" id="1.10.10.10">
    <property type="entry name" value="Winged helix-like DNA-binding domain superfamily/Winged helix DNA-binding domain"/>
    <property type="match status" value="1"/>
</dbReference>
<gene>
    <name evidence="7" type="ORF">AACH06_27530</name>
</gene>
<keyword evidence="8" id="KW-1185">Reference proteome</keyword>
<dbReference type="RefSeq" id="WP_341429013.1">
    <property type="nucleotide sequence ID" value="NZ_JBBUTG010000031.1"/>
</dbReference>
<dbReference type="InterPro" id="IPR058163">
    <property type="entry name" value="LysR-type_TF_proteobact-type"/>
</dbReference>
<evidence type="ECO:0000256" key="4">
    <source>
        <dbReference type="ARBA" id="ARBA00023163"/>
    </source>
</evidence>
<dbReference type="Pfam" id="PF03466">
    <property type="entry name" value="LysR_substrate"/>
    <property type="match status" value="1"/>
</dbReference>
<reference evidence="7 8" key="1">
    <citation type="submission" date="2024-04" db="EMBL/GenBank/DDBJ databases">
        <title>Novel species of the genus Ideonella isolated from streams.</title>
        <authorList>
            <person name="Lu H."/>
        </authorList>
    </citation>
    <scope>NUCLEOTIDE SEQUENCE [LARGE SCALE GENOMIC DNA]</scope>
    <source>
        <strain evidence="7 8">DXS29W</strain>
    </source>
</reference>